<gene>
    <name evidence="2" type="ORF">BN9_040900</name>
</gene>
<reference evidence="2 3" key="1">
    <citation type="submission" date="2012-05" db="EMBL/GenBank/DDBJ databases">
        <title>Recombination and specialization in a pathogen metapopulation.</title>
        <authorList>
            <person name="Gardiner A."/>
            <person name="Kemen E."/>
            <person name="Schultz-Larsen T."/>
            <person name="MacLean D."/>
            <person name="Van Oosterhout C."/>
            <person name="Jones J.D.G."/>
        </authorList>
    </citation>
    <scope>NUCLEOTIDE SEQUENCE [LARGE SCALE GENOMIC DNA]</scope>
    <source>
        <strain evidence="2 3">Ac Nc2</strain>
    </source>
</reference>
<evidence type="ECO:0000256" key="1">
    <source>
        <dbReference type="SAM" id="Coils"/>
    </source>
</evidence>
<name>A0A024G8W2_9STRA</name>
<keyword evidence="3" id="KW-1185">Reference proteome</keyword>
<dbReference type="Proteomes" id="UP000053237">
    <property type="component" value="Unassembled WGS sequence"/>
</dbReference>
<protein>
    <submittedName>
        <fullName evidence="2">Uncharacterized protein</fullName>
    </submittedName>
</protein>
<comment type="caution">
    <text evidence="2">The sequence shown here is derived from an EMBL/GenBank/DDBJ whole genome shotgun (WGS) entry which is preliminary data.</text>
</comment>
<feature type="coiled-coil region" evidence="1">
    <location>
        <begin position="393"/>
        <end position="420"/>
    </location>
</feature>
<dbReference type="EMBL" id="CAIX01000046">
    <property type="protein sequence ID" value="CCI43306.1"/>
    <property type="molecule type" value="Genomic_DNA"/>
</dbReference>
<evidence type="ECO:0000313" key="2">
    <source>
        <dbReference type="EMBL" id="CCI43306.1"/>
    </source>
</evidence>
<feature type="coiled-coil region" evidence="1">
    <location>
        <begin position="243"/>
        <end position="270"/>
    </location>
</feature>
<evidence type="ECO:0000313" key="3">
    <source>
        <dbReference type="Proteomes" id="UP000053237"/>
    </source>
</evidence>
<accession>A0A024G8W2</accession>
<proteinExistence type="predicted"/>
<dbReference type="AlphaFoldDB" id="A0A024G8W2"/>
<dbReference type="OrthoDB" id="62356at2759"/>
<organism evidence="2 3">
    <name type="scientific">Albugo candida</name>
    <dbReference type="NCBI Taxonomy" id="65357"/>
    <lineage>
        <taxon>Eukaryota</taxon>
        <taxon>Sar</taxon>
        <taxon>Stramenopiles</taxon>
        <taxon>Oomycota</taxon>
        <taxon>Peronosporomycetes</taxon>
        <taxon>Albuginales</taxon>
        <taxon>Albuginaceae</taxon>
        <taxon>Albugo</taxon>
    </lineage>
</organism>
<feature type="coiled-coil region" evidence="1">
    <location>
        <begin position="68"/>
        <end position="172"/>
    </location>
</feature>
<dbReference type="InParanoid" id="A0A024G8W2"/>
<keyword evidence="1" id="KW-0175">Coiled coil</keyword>
<sequence>MSHPGGRMPLPSIRAEKGMISNIDDKDNKNTNAEYFFYYNTDKNTLDGEETQKEKVEAIGADEPAQYVMTLEIDRKELEDENELLREKTYLQKSKLASKKRRIELLELALSKLSQSLEELQAQNERKILECSEKNTTIVELEKKVHELELGYQEIELARKNAMCKVMKLEHQVTLINAKKKDATCYRDGSFYTKKDPLDTATLSNLRHPEIVRASKEQEAVSKSSENDDSHLIGENSIIANGLDQSNLSIQQLEDVVVRLQVEMMRSRRTESLRKLILLRHSIDQRSVYSAFIRWQVRPTKQSLASCDKIHQITRLLKYGNQRRLQRRFHLWRSNVQLLEIYRKHQLTSSFWNRMLGAERLANVLRAMMKTRKGVRFHQWHAHIDTKARQEDMHPLKEEIRKLYEQLQAANSEAWDYKRQVLKQFLN</sequence>